<feature type="compositionally biased region" description="Basic and acidic residues" evidence="1">
    <location>
        <begin position="1347"/>
        <end position="1360"/>
    </location>
</feature>
<sequence>MPIWSRSGREAAGKRTTVPVQDAGDSAEDFLIPWLRRLGPHAGTDTLLHFTPSRSNSIDLTHAHPSGLAQLLAGRRTRLSTLLRDPDQYAAAMKAARLLRAKVYELATERGIDVGYLAAGTASWRTMDDGGRTDSLTAPVLLTSVALTVHGSQDDYELQLTEQARLNPALVRTLQTDHGIDFNAEAVAQLAYSTARFDPHPVLDRLRALTDNVRGMTIEHHILVSTFADLADVGADSAVSPEHPLLSALMDAAREGIDAPTDAEAPSRDMPLDDRHPSTEFLILDADSGQQRVLDAVTAGGSVVVSAPPGTGQTQTALNAAAALAEQGKSVLVVAERRGTLNQFVQQLDALNLGSLVLQLNANSSSTQLKDQLVRAIVRNEKAVQPKLTSLHETLVSHRHKLLDHVRSLHNVRSRWGCSPYQAMQSLAELTSLNPAPATTVRLKRSVMDSIPNRTELTTRLRRAAELGGFSKEATHSPWYGAKLRNRKETEHAHSLAVDLARDIPLLREKVGAVAAHSHIELGTTFEEWGGQLDLLVAVRASLDKFTPDIFDRPVTDLISATASSSWRRERTIEMSSMTRSRLRRVAKEYVRPGVHIADLHQSLVEVQEQRTLWTKYATTERHPSVPTGLAEINSFYRAIDSKLTELTATLAGTPGEPQLSGMPLDELATRLSELARDRQSLATLPERTLLLDEMRDNGLGELLDDLSAREVGARQVGAELELAWWQSALEAMISGDDYLAMSDGASLRTLEAEYRLADNAHVASGASRIRWALAQRWRAALETMPAEADQLRGLLREGEPGLDALSAQADELVTALMPVWAASPLVLPLVLPQGKTFDAVIVLDAESISLQSVVPALARTRQVIAFGDDRLGGPRSFTVSVEDERRNTPEHLPSAYQALAAVLPSLKLREIYRGVDKDLAAFLSERFYGDELTRLPSASEVSAMERAFTVEYLADGTGMPSSDHDGVESVAAEVNRVVDLVFEHIRKRPSYSLAVVTASARHAQRVGEAVRLTMADAPWAADFFLPGNESFRVVPIDRAAGLTRDAVIFSLGFGRTPHGRALHNFGPLSAPGGRGRFVSAMTRARYRLHVLTCFRPEDLDPERLGHGALDFYELLRRELGEEAVQSSEVPTEAANEDPLVADLVERLRQRGAVVRSNHAEVLDIVAAPAPDVATADQALPFVSPVAIESDGSDRYRGMTVRERSRLRPQLLERMGWRYLPLWTIEVFTDPEGCADRISGYLGLEQADRQRSRRSAQEPPAGNGETMETGTDSTQPEDNGDAAGGKAGPAAGDTPGDSGSGHTAGATSPAAQPSSEATTSTAPHGDVIPQRAGEDDPRSWNDDDGNHDEWLKEQKPPHWS</sequence>
<organism evidence="2 3">
    <name type="scientific">Arthrobacter vasquezii</name>
    <dbReference type="NCBI Taxonomy" id="2977629"/>
    <lineage>
        <taxon>Bacteria</taxon>
        <taxon>Bacillati</taxon>
        <taxon>Actinomycetota</taxon>
        <taxon>Actinomycetes</taxon>
        <taxon>Micrococcales</taxon>
        <taxon>Micrococcaceae</taxon>
        <taxon>Arthrobacter</taxon>
    </lineage>
</organism>
<dbReference type="InterPro" id="IPR025103">
    <property type="entry name" value="DUF4011"/>
</dbReference>
<feature type="region of interest" description="Disordered" evidence="1">
    <location>
        <begin position="1246"/>
        <end position="1360"/>
    </location>
</feature>
<feature type="compositionally biased region" description="Polar residues" evidence="1">
    <location>
        <begin position="1305"/>
        <end position="1322"/>
    </location>
</feature>
<feature type="compositionally biased region" description="Basic and acidic residues" evidence="1">
    <location>
        <begin position="1332"/>
        <end position="1341"/>
    </location>
</feature>
<reference evidence="2 3" key="1">
    <citation type="journal article" date="2023" name="Int. J. Syst. Evol. Microbiol.">
        <title>Arthrobacter vasquezii sp. nov., isolated from a soil sample from Union Glacier, Antarctica.</title>
        <authorList>
            <person name="Valenzuela-Ibaceta F."/>
            <person name="Carrasco V."/>
            <person name="Lagos-Moraga S."/>
            <person name="Dietz-Vargas C."/>
            <person name="Navarro C.A."/>
            <person name="Perez-Donoso J.M."/>
        </authorList>
    </citation>
    <scope>NUCLEOTIDE SEQUENCE [LARGE SCALE GENOMIC DNA]</scope>
    <source>
        <strain evidence="2 3">EH-1B-1</strain>
    </source>
</reference>
<feature type="compositionally biased region" description="Polar residues" evidence="1">
    <location>
        <begin position="1266"/>
        <end position="1277"/>
    </location>
</feature>
<dbReference type="Gene3D" id="3.40.50.300">
    <property type="entry name" value="P-loop containing nucleotide triphosphate hydrolases"/>
    <property type="match status" value="2"/>
</dbReference>
<evidence type="ECO:0000256" key="1">
    <source>
        <dbReference type="SAM" id="MobiDB-lite"/>
    </source>
</evidence>
<feature type="region of interest" description="Disordered" evidence="1">
    <location>
        <begin position="1"/>
        <end position="20"/>
    </location>
</feature>
<dbReference type="EMBL" id="JAROKN010000046">
    <property type="protein sequence ID" value="MDF9278880.1"/>
    <property type="molecule type" value="Genomic_DNA"/>
</dbReference>
<proteinExistence type="predicted"/>
<evidence type="ECO:0000313" key="2">
    <source>
        <dbReference type="EMBL" id="MDF9278880.1"/>
    </source>
</evidence>
<evidence type="ECO:0000313" key="3">
    <source>
        <dbReference type="Proteomes" id="UP001220456"/>
    </source>
</evidence>
<name>A0ABT6CZ64_9MICC</name>
<dbReference type="RefSeq" id="WP_277359260.1">
    <property type="nucleotide sequence ID" value="NZ_JAROKN010000046.1"/>
</dbReference>
<feature type="compositionally biased region" description="Low complexity" evidence="1">
    <location>
        <begin position="1288"/>
        <end position="1297"/>
    </location>
</feature>
<comment type="caution">
    <text evidence="2">The sequence shown here is derived from an EMBL/GenBank/DDBJ whole genome shotgun (WGS) entry which is preliminary data.</text>
</comment>
<dbReference type="SUPFAM" id="SSF52540">
    <property type="entry name" value="P-loop containing nucleoside triphosphate hydrolases"/>
    <property type="match status" value="1"/>
</dbReference>
<accession>A0ABT6CZ64</accession>
<gene>
    <name evidence="2" type="ORF">P4U43_13905</name>
</gene>
<keyword evidence="3" id="KW-1185">Reference proteome</keyword>
<dbReference type="Pfam" id="PF13195">
    <property type="entry name" value="DUF4011"/>
    <property type="match status" value="1"/>
</dbReference>
<dbReference type="Proteomes" id="UP001220456">
    <property type="component" value="Unassembled WGS sequence"/>
</dbReference>
<protein>
    <submittedName>
        <fullName evidence="2">DUF4011 domain-containing protein</fullName>
    </submittedName>
</protein>
<dbReference type="InterPro" id="IPR027417">
    <property type="entry name" value="P-loop_NTPase"/>
</dbReference>